<feature type="region of interest" description="Disordered" evidence="7">
    <location>
        <begin position="238"/>
        <end position="475"/>
    </location>
</feature>
<keyword evidence="3 6" id="KW-0863">Zinc-finger</keyword>
<evidence type="ECO:0000256" key="6">
    <source>
        <dbReference type="PROSITE-ProRule" id="PRU00042"/>
    </source>
</evidence>
<dbReference type="OrthoDB" id="1306014at2759"/>
<dbReference type="GeneID" id="54470938"/>
<dbReference type="GO" id="GO:0005634">
    <property type="term" value="C:nucleus"/>
    <property type="evidence" value="ECO:0007669"/>
    <property type="project" value="UniProtKB-SubCell"/>
</dbReference>
<dbReference type="AlphaFoldDB" id="A0A6A6PPH3"/>
<dbReference type="GO" id="GO:0008270">
    <property type="term" value="F:zinc ion binding"/>
    <property type="evidence" value="ECO:0007669"/>
    <property type="project" value="UniProtKB-KW"/>
</dbReference>
<dbReference type="SUPFAM" id="SSF57667">
    <property type="entry name" value="beta-beta-alpha zinc fingers"/>
    <property type="match status" value="1"/>
</dbReference>
<feature type="region of interest" description="Disordered" evidence="7">
    <location>
        <begin position="112"/>
        <end position="135"/>
    </location>
</feature>
<dbReference type="PANTHER" id="PTHR23215:SF0">
    <property type="entry name" value="BUB3-INTERACTING AND GLEBS MOTIF-CONTAINING PROTEIN ZNF207"/>
    <property type="match status" value="1"/>
</dbReference>
<keyword evidence="2" id="KW-0479">Metal-binding</keyword>
<organism evidence="9 10">
    <name type="scientific">Neohortaea acidophila</name>
    <dbReference type="NCBI Taxonomy" id="245834"/>
    <lineage>
        <taxon>Eukaryota</taxon>
        <taxon>Fungi</taxon>
        <taxon>Dikarya</taxon>
        <taxon>Ascomycota</taxon>
        <taxon>Pezizomycotina</taxon>
        <taxon>Dothideomycetes</taxon>
        <taxon>Dothideomycetidae</taxon>
        <taxon>Mycosphaerellales</taxon>
        <taxon>Teratosphaeriaceae</taxon>
        <taxon>Neohortaea</taxon>
    </lineage>
</organism>
<dbReference type="EMBL" id="MU001638">
    <property type="protein sequence ID" value="KAF2481157.1"/>
    <property type="molecule type" value="Genomic_DNA"/>
</dbReference>
<keyword evidence="4" id="KW-0862">Zinc</keyword>
<dbReference type="SMART" id="SM00355">
    <property type="entry name" value="ZnF_C2H2"/>
    <property type="match status" value="2"/>
</dbReference>
<dbReference type="PANTHER" id="PTHR23215">
    <property type="entry name" value="ZINC FINGER PROTEIN 207"/>
    <property type="match status" value="1"/>
</dbReference>
<feature type="compositionally biased region" description="Low complexity" evidence="7">
    <location>
        <begin position="391"/>
        <end position="401"/>
    </location>
</feature>
<evidence type="ECO:0000259" key="8">
    <source>
        <dbReference type="PROSITE" id="PS50157"/>
    </source>
</evidence>
<evidence type="ECO:0000256" key="7">
    <source>
        <dbReference type="SAM" id="MobiDB-lite"/>
    </source>
</evidence>
<evidence type="ECO:0000313" key="10">
    <source>
        <dbReference type="Proteomes" id="UP000799767"/>
    </source>
</evidence>
<feature type="region of interest" description="Disordered" evidence="7">
    <location>
        <begin position="487"/>
        <end position="513"/>
    </location>
</feature>
<feature type="compositionally biased region" description="Low complexity" evidence="7">
    <location>
        <begin position="299"/>
        <end position="327"/>
    </location>
</feature>
<evidence type="ECO:0000256" key="2">
    <source>
        <dbReference type="ARBA" id="ARBA00022723"/>
    </source>
</evidence>
<evidence type="ECO:0000256" key="5">
    <source>
        <dbReference type="ARBA" id="ARBA00023242"/>
    </source>
</evidence>
<gene>
    <name evidence="9" type="ORF">BDY17DRAFT_183601</name>
</gene>
<accession>A0A6A6PPH3</accession>
<evidence type="ECO:0000313" key="9">
    <source>
        <dbReference type="EMBL" id="KAF2481157.1"/>
    </source>
</evidence>
<protein>
    <recommendedName>
        <fullName evidence="8">C2H2-type domain-containing protein</fullName>
    </recommendedName>
</protein>
<evidence type="ECO:0000256" key="1">
    <source>
        <dbReference type="ARBA" id="ARBA00004123"/>
    </source>
</evidence>
<feature type="region of interest" description="Disordered" evidence="7">
    <location>
        <begin position="162"/>
        <end position="200"/>
    </location>
</feature>
<sequence>MPKNKRKTLPDVEELMARPICYYCEKDFEDLSYLIDHQRAKHYKCDRCNRRLNTAGGLGVHMSQVHKEKLELVANALPGREKPDVEIFGMEGFPADLLAQHKSRVMQEFFKRESEHRAKTGNNPAGSKGDGEGIGKKIEDSKKAIAEFKARKAAAKAAAAANGSASGGSTPAQAANSPAPAQHFSPAQAHSSPPTAATEAGAQYAPSYPGVNAQYPAMQNTPAFNPYPHTVPYAGGPAMASGTSPPAPISSIPRPSSLPSAPGLPTAPGLPQRPAFDSPSFSKGDMARMHSGQAPPPGTSGSYHSGGSPPAAASYAPPYGAANPAYGMNNPPYGAPAPHWAMQQSPTGMPSGPAFSPSHGGPGPYAQPHDIKDQVDSMIESIISGNAARTPAAPSQPQAVPQQPPSNPPATETSTPAAEPSEAANSNKKNAKKENNTLLKYSDEQFSPEEKRAKKSWEPSQEWKDMMSNLDSTTSAALSKNSLTMVDQAGEESSAAVTGPVDDAMQNGDIPMD</sequence>
<dbReference type="Proteomes" id="UP000799767">
    <property type="component" value="Unassembled WGS sequence"/>
</dbReference>
<dbReference type="Gene3D" id="3.30.160.60">
    <property type="entry name" value="Classic Zinc Finger"/>
    <property type="match status" value="1"/>
</dbReference>
<dbReference type="PROSITE" id="PS50157">
    <property type="entry name" value="ZINC_FINGER_C2H2_2"/>
    <property type="match status" value="1"/>
</dbReference>
<evidence type="ECO:0000256" key="3">
    <source>
        <dbReference type="ARBA" id="ARBA00022771"/>
    </source>
</evidence>
<name>A0A6A6PPH3_9PEZI</name>
<dbReference type="RefSeq" id="XP_033587727.1">
    <property type="nucleotide sequence ID" value="XM_033729936.1"/>
</dbReference>
<reference evidence="9" key="1">
    <citation type="journal article" date="2020" name="Stud. Mycol.">
        <title>101 Dothideomycetes genomes: a test case for predicting lifestyles and emergence of pathogens.</title>
        <authorList>
            <person name="Haridas S."/>
            <person name="Albert R."/>
            <person name="Binder M."/>
            <person name="Bloem J."/>
            <person name="Labutti K."/>
            <person name="Salamov A."/>
            <person name="Andreopoulos B."/>
            <person name="Baker S."/>
            <person name="Barry K."/>
            <person name="Bills G."/>
            <person name="Bluhm B."/>
            <person name="Cannon C."/>
            <person name="Castanera R."/>
            <person name="Culley D."/>
            <person name="Daum C."/>
            <person name="Ezra D."/>
            <person name="Gonzalez J."/>
            <person name="Henrissat B."/>
            <person name="Kuo A."/>
            <person name="Liang C."/>
            <person name="Lipzen A."/>
            <person name="Lutzoni F."/>
            <person name="Magnuson J."/>
            <person name="Mondo S."/>
            <person name="Nolan M."/>
            <person name="Ohm R."/>
            <person name="Pangilinan J."/>
            <person name="Park H.-J."/>
            <person name="Ramirez L."/>
            <person name="Alfaro M."/>
            <person name="Sun H."/>
            <person name="Tritt A."/>
            <person name="Yoshinaga Y."/>
            <person name="Zwiers L.-H."/>
            <person name="Turgeon B."/>
            <person name="Goodwin S."/>
            <person name="Spatafora J."/>
            <person name="Crous P."/>
            <person name="Grigoriev I."/>
        </authorList>
    </citation>
    <scope>NUCLEOTIDE SEQUENCE</scope>
    <source>
        <strain evidence="9">CBS 113389</strain>
    </source>
</reference>
<feature type="compositionally biased region" description="Low complexity" evidence="7">
    <location>
        <begin position="171"/>
        <end position="182"/>
    </location>
</feature>
<dbReference type="PROSITE" id="PS00028">
    <property type="entry name" value="ZINC_FINGER_C2H2_1"/>
    <property type="match status" value="1"/>
</dbReference>
<keyword evidence="10" id="KW-1185">Reference proteome</keyword>
<feature type="domain" description="C2H2-type" evidence="8">
    <location>
        <begin position="43"/>
        <end position="71"/>
    </location>
</feature>
<feature type="compositionally biased region" description="Basic and acidic residues" evidence="7">
    <location>
        <begin position="448"/>
        <end position="465"/>
    </location>
</feature>
<evidence type="ECO:0000256" key="4">
    <source>
        <dbReference type="ARBA" id="ARBA00022833"/>
    </source>
</evidence>
<keyword evidence="5" id="KW-0539">Nucleus</keyword>
<dbReference type="InterPro" id="IPR036236">
    <property type="entry name" value="Znf_C2H2_sf"/>
</dbReference>
<proteinExistence type="predicted"/>
<dbReference type="InterPro" id="IPR013087">
    <property type="entry name" value="Znf_C2H2_type"/>
</dbReference>
<comment type="subcellular location">
    <subcellularLocation>
        <location evidence="1">Nucleus</location>
    </subcellularLocation>
</comment>
<feature type="compositionally biased region" description="Low complexity" evidence="7">
    <location>
        <begin position="240"/>
        <end position="261"/>
    </location>
</feature>
<dbReference type="CDD" id="cd20908">
    <property type="entry name" value="SUF4-like"/>
    <property type="match status" value="1"/>
</dbReference>